<dbReference type="InterPro" id="IPR010071">
    <property type="entry name" value="AA_adenyl_dom"/>
</dbReference>
<keyword evidence="3" id="KW-0596">Phosphopantetheine</keyword>
<evidence type="ECO:0000259" key="6">
    <source>
        <dbReference type="PROSITE" id="PS50075"/>
    </source>
</evidence>
<reference evidence="7 8" key="1">
    <citation type="submission" date="2009-01" db="EMBL/GenBank/DDBJ databases">
        <title>Complete sequence of Clostridium cellulolyticum H10.</title>
        <authorList>
            <consortium name="US DOE Joint Genome Institute"/>
            <person name="Lucas S."/>
            <person name="Copeland A."/>
            <person name="Lapidus A."/>
            <person name="Glavina del Rio T."/>
            <person name="Dalin E."/>
            <person name="Tice H."/>
            <person name="Bruce D."/>
            <person name="Goodwin L."/>
            <person name="Pitluck S."/>
            <person name="Chertkov O."/>
            <person name="Saunders E."/>
            <person name="Brettin T."/>
            <person name="Detter J.C."/>
            <person name="Han C."/>
            <person name="Larimer F."/>
            <person name="Land M."/>
            <person name="Hauser L."/>
            <person name="Kyrpides N."/>
            <person name="Ivanova N."/>
            <person name="Zhou J."/>
            <person name="Richardson P."/>
        </authorList>
    </citation>
    <scope>NUCLEOTIDE SEQUENCE [LARGE SCALE GENOMIC DNA]</scope>
    <source>
        <strain evidence="8">ATCC 35319 / DSM 5812 / JCM 6584 / H10</strain>
    </source>
</reference>
<evidence type="ECO:0000256" key="5">
    <source>
        <dbReference type="ARBA" id="ARBA00023194"/>
    </source>
</evidence>
<dbReference type="InterPro" id="IPR020806">
    <property type="entry name" value="PKS_PP-bd"/>
</dbReference>
<dbReference type="GO" id="GO:0003824">
    <property type="term" value="F:catalytic activity"/>
    <property type="evidence" value="ECO:0007669"/>
    <property type="project" value="InterPro"/>
</dbReference>
<keyword evidence="8" id="KW-1185">Reference proteome</keyword>
<dbReference type="InterPro" id="IPR025110">
    <property type="entry name" value="AMP-bd_C"/>
</dbReference>
<evidence type="ECO:0000313" key="8">
    <source>
        <dbReference type="Proteomes" id="UP000001349"/>
    </source>
</evidence>
<dbReference type="OrthoDB" id="2203190at2"/>
<dbReference type="PROSITE" id="PS50075">
    <property type="entry name" value="CARRIER"/>
    <property type="match status" value="1"/>
</dbReference>
<dbReference type="GO" id="GO:0031177">
    <property type="term" value="F:phosphopantetheine binding"/>
    <property type="evidence" value="ECO:0007669"/>
    <property type="project" value="InterPro"/>
</dbReference>
<dbReference type="RefSeq" id="WP_015924501.1">
    <property type="nucleotide sequence ID" value="NC_011898.1"/>
</dbReference>
<dbReference type="NCBIfam" id="TIGR01733">
    <property type="entry name" value="AA-adenyl-dom"/>
    <property type="match status" value="1"/>
</dbReference>
<dbReference type="SMART" id="SM00823">
    <property type="entry name" value="PKS_PP"/>
    <property type="match status" value="1"/>
</dbReference>
<dbReference type="Pfam" id="PF00668">
    <property type="entry name" value="Condensation"/>
    <property type="match status" value="3"/>
</dbReference>
<dbReference type="FunFam" id="3.30.300.30:FF:000010">
    <property type="entry name" value="Enterobactin synthetase component F"/>
    <property type="match status" value="1"/>
</dbReference>
<dbReference type="KEGG" id="cce:Ccel_0982"/>
<dbReference type="GO" id="GO:0043041">
    <property type="term" value="P:amino acid activation for nonribosomal peptide biosynthetic process"/>
    <property type="evidence" value="ECO:0007669"/>
    <property type="project" value="UniProtKB-ARBA"/>
</dbReference>
<dbReference type="Gene3D" id="3.30.559.10">
    <property type="entry name" value="Chloramphenicol acetyltransferase-like domain"/>
    <property type="match status" value="3"/>
</dbReference>
<dbReference type="InterPro" id="IPR006162">
    <property type="entry name" value="Ppantetheine_attach_site"/>
</dbReference>
<dbReference type="FunFam" id="2.30.38.10:FF:000001">
    <property type="entry name" value="Non-ribosomal peptide synthetase PvdI"/>
    <property type="match status" value="1"/>
</dbReference>
<dbReference type="CDD" id="cd19534">
    <property type="entry name" value="E_NRPS"/>
    <property type="match status" value="1"/>
</dbReference>
<keyword evidence="4" id="KW-0597">Phosphoprotein</keyword>
<dbReference type="Gene3D" id="3.40.50.980">
    <property type="match status" value="2"/>
</dbReference>
<evidence type="ECO:0000256" key="3">
    <source>
        <dbReference type="ARBA" id="ARBA00022450"/>
    </source>
</evidence>
<dbReference type="HOGENOM" id="CLU_000022_2_2_9"/>
<dbReference type="Proteomes" id="UP000001349">
    <property type="component" value="Chromosome"/>
</dbReference>
<organism evidence="7 8">
    <name type="scientific">Ruminiclostridium cellulolyticum (strain ATCC 35319 / DSM 5812 / JCM 6584 / H10)</name>
    <name type="common">Clostridium cellulolyticum</name>
    <dbReference type="NCBI Taxonomy" id="394503"/>
    <lineage>
        <taxon>Bacteria</taxon>
        <taxon>Bacillati</taxon>
        <taxon>Bacillota</taxon>
        <taxon>Clostridia</taxon>
        <taxon>Eubacteriales</taxon>
        <taxon>Oscillospiraceae</taxon>
        <taxon>Ruminiclostridium</taxon>
    </lineage>
</organism>
<dbReference type="InterPro" id="IPR020845">
    <property type="entry name" value="AMP-binding_CS"/>
</dbReference>
<dbReference type="NCBIfam" id="TIGR01720">
    <property type="entry name" value="NRPS-para261"/>
    <property type="match status" value="1"/>
</dbReference>
<dbReference type="InterPro" id="IPR009081">
    <property type="entry name" value="PP-bd_ACP"/>
</dbReference>
<dbReference type="CDD" id="cd05930">
    <property type="entry name" value="A_NRPS"/>
    <property type="match status" value="1"/>
</dbReference>
<dbReference type="InterPro" id="IPR036736">
    <property type="entry name" value="ACP-like_sf"/>
</dbReference>
<dbReference type="SUPFAM" id="SSF47336">
    <property type="entry name" value="ACP-like"/>
    <property type="match status" value="1"/>
</dbReference>
<dbReference type="InterPro" id="IPR023213">
    <property type="entry name" value="CAT-like_dom_sf"/>
</dbReference>
<dbReference type="Gene3D" id="2.30.38.10">
    <property type="entry name" value="Luciferase, Domain 3"/>
    <property type="match status" value="1"/>
</dbReference>
<dbReference type="PROSITE" id="PS00012">
    <property type="entry name" value="PHOSPHOPANTETHEINE"/>
    <property type="match status" value="1"/>
</dbReference>
<dbReference type="PROSITE" id="PS00455">
    <property type="entry name" value="AMP_BINDING"/>
    <property type="match status" value="1"/>
</dbReference>
<gene>
    <name evidence="7" type="ordered locus">Ccel_0982</name>
</gene>
<sequence length="2006" mass="229088">MSDNRLEIIKQLSPAKRELLIKKLRKEVTEKKDQGIPRYTGDKPAPLSFSQERMWFLNELQPDNPAYNIFFAARIKGILEIPVLQKSIDEIIKHHEAMRIVIGLSDGKPVLIETPAFSVPINFIDITDVEQELQESTIRILATEEAQKTFDLTKSPLFSFTLLKQSEKENVLFIKMHHIISDGWSMRLFVKEMSELYEGYKNGNPVILPELPIQYRDFSYWQRNRLKDNLMESQMLYWKQQLGNCSHILELPTDHPRPISQRFKGAIKRFSLSPQLGETIRELCKREGVTLFMTLISAFYTLLYRYTYQEEIVVGTPIANRNYFETERLIGCFVNTLALRTELNGEDTFKELLLRVRNVCLGAYANQDMPFDKLVEVLHPQRDLSRQPIFQVMFILQNTQINKIVQSDFDISPIQVDSGVAKFDLTLELYDEDIINGWFEYNTDLFNEDTIERMIGHLKNILEGVVKNVEQRIADIDILGEKERSMLLEEWNNTEYDYPEKLCLHQQFEKQAEKNPDGIAVIFEEQQLTYKELNLRVNQLAHYLRRLGVGPDTIVGVLMDRSLESAIALEGILKAGGAYLPFDTDCPKERLTFMLEDAQVPILVTQERHIEALKDINTIKICIDANYNEISKESIENPVNIASMNNLAYVIYTSGSTGKPKGAKLPHLALFNRIKWAQGNYKLNATDRVLQKTPMTFDVSVWEYFWPLAVGAGLVMARPGGHKDSAYLVDVISEKKVTTIQFVPSMLRAFLEENEIKKANCLRRVISGGEALSVELHDRFFEKLDVELHNQYGPTEAAIDVTYWKCYKGCKRHTIPIGHPLANTKLYILDKYFNPVPIGVPGELHICGDGLASGYLNRPELTNEKFISNPFSDKHGGRLYKTGDLVRYANDGSIEFIGRIDHQVKIRGLRIELGEIEAMLLQHPDVHASAVIVWEGSEDVKRLVAYIVMESGKEFNTTELRSYLKAKLPDYMVPAVLMNIDALPLTTSGKLDKRGLPAVDFSRDMMEQPFAAPRNHVEETLAGIWADILKLEEVGIHDRFFELGGDSILSIQVVARARQSGIYITPKQIFEHQTIEELAQVVNTEKLVHSEEGLVTGRVPLTPVQHYFFEQKLEQAHHFNQAVILEVEAGVSSCMVENAIQQLLIHHDALRMTVENPDSGWGEIEREPDYSRYYTVLDLSTLSVGEQKKELLKVSSEMQASLDLAKGSIFKAVYFNMGAEQLARLVIIIHHLVVDGISWRVLLEDLQTLCKSNSLPQKTTSLKYWAEKLASYAQSTDIEKHLSYWQSLSEVSLPALPSDFEANYDMNTEGEKQTISVFLGSGETKALLDEVPAVYHTQINDILLTALTQAFAEWSGQNRLLVDLEGHGREDIFTDVDISRTVGWFTTIFPVLLDFGNSGDIGEKIVKVKETLREIPCGGLTYGLLKYLGKYKKQLSKIPKGSILFNYLGQFDQITNEDSLFKVIQEPIGTTRGEKNLRSHLLEVNALIGGGVLQVDWEFSRKIFNKKTVEKLAKGFIKALEGIIQYCKTAQTRYTPSDFPMSGLTQQKLNEIVGNNIEIENIYPLAPMQQAVLSYNLFSVSSGTNIQQLSWLIEGDLDIDLFKTAWQKVVDKYAILRTSFIWKKLKKPLQVVFRSLRLSFEEADWSQLPSKQKEQALADYMEGNRKRGFKVSEAPLMCCFIACLGKGVYRFVWSYWTSLFDNWSWANIIKEAFQNYKLLSEGNNLPAISSSPFSSYIQWIMQQDEAQAADFWRNELKGFNSSMDIGIERRTQDYLNKSFDAGEVEVGFTEEETKLLTAFIRKYSITLGSLLQGAWVLLLSQYSGQEDILYGVLTYGRPASLKDVDSMVGLFSNNLPVRVRVEKDVNIVDWLRDIQDKQVVLRQYDYVTVQQIAKWSLVPLSVLQRAIYDRTFIFVKAPEEDFFSQQSEDSVRLSQYQNTLQLNIPLRLYAEPSNKILIRAKYDSATFSGEDIQSMLRSMKQLLGKMSSSPDVKLYDLIKNKHDTEL</sequence>
<evidence type="ECO:0000256" key="1">
    <source>
        <dbReference type="ARBA" id="ARBA00001957"/>
    </source>
</evidence>
<dbReference type="Gene3D" id="3.30.559.30">
    <property type="entry name" value="Nonribosomal peptide synthetase, condensation domain"/>
    <property type="match status" value="3"/>
</dbReference>
<dbReference type="InterPro" id="IPR010060">
    <property type="entry name" value="NRPS_synth"/>
</dbReference>
<dbReference type="GO" id="GO:0008610">
    <property type="term" value="P:lipid biosynthetic process"/>
    <property type="evidence" value="ECO:0007669"/>
    <property type="project" value="UniProtKB-ARBA"/>
</dbReference>
<feature type="domain" description="Carrier" evidence="6">
    <location>
        <begin position="1012"/>
        <end position="1086"/>
    </location>
</feature>
<accession>B8I984</accession>
<evidence type="ECO:0000313" key="7">
    <source>
        <dbReference type="EMBL" id="ACL75344.1"/>
    </source>
</evidence>
<dbReference type="Pfam" id="PF00550">
    <property type="entry name" value="PP-binding"/>
    <property type="match status" value="1"/>
</dbReference>
<dbReference type="Pfam" id="PF00501">
    <property type="entry name" value="AMP-binding"/>
    <property type="match status" value="1"/>
</dbReference>
<dbReference type="STRING" id="394503.Ccel_0982"/>
<protein>
    <submittedName>
        <fullName evidence="7">Amino acid adenylation domain protein</fullName>
    </submittedName>
</protein>
<dbReference type="PANTHER" id="PTHR45398">
    <property type="match status" value="1"/>
</dbReference>
<dbReference type="FunFam" id="3.40.50.12780:FF:000012">
    <property type="entry name" value="Non-ribosomal peptide synthetase"/>
    <property type="match status" value="1"/>
</dbReference>
<dbReference type="PANTHER" id="PTHR45398:SF1">
    <property type="entry name" value="ENZYME, PUTATIVE (JCVI)-RELATED"/>
    <property type="match status" value="1"/>
</dbReference>
<dbReference type="Gene3D" id="3.30.300.30">
    <property type="match status" value="1"/>
</dbReference>
<name>B8I984_RUMCH</name>
<dbReference type="eggNOG" id="COG1020">
    <property type="taxonomic scope" value="Bacteria"/>
</dbReference>
<dbReference type="InterPro" id="IPR001242">
    <property type="entry name" value="Condensation_dom"/>
</dbReference>
<comment type="cofactor">
    <cofactor evidence="1">
        <name>pantetheine 4'-phosphate</name>
        <dbReference type="ChEBI" id="CHEBI:47942"/>
    </cofactor>
</comment>
<dbReference type="InterPro" id="IPR045851">
    <property type="entry name" value="AMP-bd_C_sf"/>
</dbReference>
<dbReference type="SUPFAM" id="SSF56801">
    <property type="entry name" value="Acetyl-CoA synthetase-like"/>
    <property type="match status" value="1"/>
</dbReference>
<comment type="similarity">
    <text evidence="2">Belongs to the ATP-dependent AMP-binding enzyme family.</text>
</comment>
<dbReference type="Pfam" id="PF13193">
    <property type="entry name" value="AMP-binding_C"/>
    <property type="match status" value="1"/>
</dbReference>
<dbReference type="CDD" id="cd19531">
    <property type="entry name" value="LCL_NRPS-like"/>
    <property type="match status" value="1"/>
</dbReference>
<dbReference type="Gene3D" id="1.10.1200.10">
    <property type="entry name" value="ACP-like"/>
    <property type="match status" value="1"/>
</dbReference>
<evidence type="ECO:0000256" key="2">
    <source>
        <dbReference type="ARBA" id="ARBA00006432"/>
    </source>
</evidence>
<keyword evidence="5" id="KW-0045">Antibiotic biosynthesis</keyword>
<dbReference type="InterPro" id="IPR000873">
    <property type="entry name" value="AMP-dep_synth/lig_dom"/>
</dbReference>
<dbReference type="FunFam" id="1.10.1200.10:FF:000005">
    <property type="entry name" value="Nonribosomal peptide synthetase 1"/>
    <property type="match status" value="1"/>
</dbReference>
<proteinExistence type="inferred from homology"/>
<dbReference type="EMBL" id="CP001348">
    <property type="protein sequence ID" value="ACL75344.1"/>
    <property type="molecule type" value="Genomic_DNA"/>
</dbReference>
<dbReference type="SUPFAM" id="SSF52777">
    <property type="entry name" value="CoA-dependent acyltransferases"/>
    <property type="match status" value="6"/>
</dbReference>
<dbReference type="GO" id="GO:0017000">
    <property type="term" value="P:antibiotic biosynthetic process"/>
    <property type="evidence" value="ECO:0007669"/>
    <property type="project" value="UniProtKB-KW"/>
</dbReference>
<dbReference type="FunFam" id="3.40.50.980:FF:000001">
    <property type="entry name" value="Non-ribosomal peptide synthetase"/>
    <property type="match status" value="1"/>
</dbReference>
<evidence type="ECO:0000256" key="4">
    <source>
        <dbReference type="ARBA" id="ARBA00022553"/>
    </source>
</evidence>
<dbReference type="FunFam" id="3.40.50.980:FF:000002">
    <property type="entry name" value="Enterobactin synthetase component F"/>
    <property type="match status" value="1"/>
</dbReference>
<dbReference type="GO" id="GO:0044550">
    <property type="term" value="P:secondary metabolite biosynthetic process"/>
    <property type="evidence" value="ECO:0007669"/>
    <property type="project" value="UniProtKB-ARBA"/>
</dbReference>